<name>A0A9D2HL44_9BACT</name>
<dbReference type="EMBL" id="DWZD01000026">
    <property type="protein sequence ID" value="HJA78731.1"/>
    <property type="molecule type" value="Genomic_DNA"/>
</dbReference>
<dbReference type="AlphaFoldDB" id="A0A9D2HL44"/>
<evidence type="ECO:0000313" key="2">
    <source>
        <dbReference type="Proteomes" id="UP000823821"/>
    </source>
</evidence>
<proteinExistence type="predicted"/>
<dbReference type="PANTHER" id="PTHR34071:SF2">
    <property type="entry name" value="FLAVIN-NUCLEOTIDE-BINDING PROTEIN"/>
    <property type="match status" value="1"/>
</dbReference>
<evidence type="ECO:0000313" key="1">
    <source>
        <dbReference type="EMBL" id="HJA78731.1"/>
    </source>
</evidence>
<dbReference type="Pfam" id="PF12900">
    <property type="entry name" value="Pyridox_ox_2"/>
    <property type="match status" value="1"/>
</dbReference>
<sequence length="148" mass="17063">MKGSLRTDSAWLEAFFRRADEIYVSFSGAEFPYVIPLNFVWLDGRIYLHSAFEGRKIRLLERDARVGFAAALDVTIVREKSTTWYKSVSGCGRMRIVTDQEEKRRALDGLSLRYAARCPRPAPDEMLRRVNVLCIEVENVFGKERGPR</sequence>
<gene>
    <name evidence="1" type="ORF">H9784_04035</name>
</gene>
<reference evidence="1" key="2">
    <citation type="submission" date="2021-04" db="EMBL/GenBank/DDBJ databases">
        <authorList>
            <person name="Gilroy R."/>
        </authorList>
    </citation>
    <scope>NUCLEOTIDE SEQUENCE</scope>
    <source>
        <strain evidence="1">5032</strain>
    </source>
</reference>
<protein>
    <submittedName>
        <fullName evidence="1">Pyridoxamine 5'-phosphate oxidase family protein</fullName>
    </submittedName>
</protein>
<organism evidence="1 2">
    <name type="scientific">Candidatus Desulfovibrio intestinavium</name>
    <dbReference type="NCBI Taxonomy" id="2838534"/>
    <lineage>
        <taxon>Bacteria</taxon>
        <taxon>Pseudomonadati</taxon>
        <taxon>Thermodesulfobacteriota</taxon>
        <taxon>Desulfovibrionia</taxon>
        <taxon>Desulfovibrionales</taxon>
        <taxon>Desulfovibrionaceae</taxon>
        <taxon>Desulfovibrio</taxon>
    </lineage>
</organism>
<reference evidence="1" key="1">
    <citation type="journal article" date="2021" name="PeerJ">
        <title>Extensive microbial diversity within the chicken gut microbiome revealed by metagenomics and culture.</title>
        <authorList>
            <person name="Gilroy R."/>
            <person name="Ravi A."/>
            <person name="Getino M."/>
            <person name="Pursley I."/>
            <person name="Horton D.L."/>
            <person name="Alikhan N.F."/>
            <person name="Baker D."/>
            <person name="Gharbi K."/>
            <person name="Hall N."/>
            <person name="Watson M."/>
            <person name="Adriaenssens E.M."/>
            <person name="Foster-Nyarko E."/>
            <person name="Jarju S."/>
            <person name="Secka A."/>
            <person name="Antonio M."/>
            <person name="Oren A."/>
            <person name="Chaudhuri R.R."/>
            <person name="La Ragione R."/>
            <person name="Hildebrand F."/>
            <person name="Pallen M.J."/>
        </authorList>
    </citation>
    <scope>NUCLEOTIDE SEQUENCE</scope>
    <source>
        <strain evidence="1">5032</strain>
    </source>
</reference>
<dbReference type="PANTHER" id="PTHR34071">
    <property type="entry name" value="5-NITROIMIDAZOLE ANTIBIOTICS RESISTANCE PROTEIN, NIMA-FAMILY-RELATED PROTEIN-RELATED"/>
    <property type="match status" value="1"/>
</dbReference>
<dbReference type="SUPFAM" id="SSF50475">
    <property type="entry name" value="FMN-binding split barrel"/>
    <property type="match status" value="1"/>
</dbReference>
<dbReference type="InterPro" id="IPR012349">
    <property type="entry name" value="Split_barrel_FMN-bd"/>
</dbReference>
<accession>A0A9D2HL44</accession>
<dbReference type="Gene3D" id="2.30.110.10">
    <property type="entry name" value="Electron Transport, Fmn-binding Protein, Chain A"/>
    <property type="match status" value="1"/>
</dbReference>
<comment type="caution">
    <text evidence="1">The sequence shown here is derived from an EMBL/GenBank/DDBJ whole genome shotgun (WGS) entry which is preliminary data.</text>
</comment>
<dbReference type="InterPro" id="IPR024747">
    <property type="entry name" value="Pyridox_Oxase-rel"/>
</dbReference>
<dbReference type="Proteomes" id="UP000823821">
    <property type="component" value="Unassembled WGS sequence"/>
</dbReference>